<keyword evidence="1" id="KW-0732">Signal</keyword>
<dbReference type="Proteomes" id="UP001501074">
    <property type="component" value="Unassembled WGS sequence"/>
</dbReference>
<gene>
    <name evidence="2" type="ORF">GCM10022223_41350</name>
</gene>
<evidence type="ECO:0000313" key="3">
    <source>
        <dbReference type="Proteomes" id="UP001501074"/>
    </source>
</evidence>
<comment type="caution">
    <text evidence="2">The sequence shown here is derived from an EMBL/GenBank/DDBJ whole genome shotgun (WGS) entry which is preliminary data.</text>
</comment>
<feature type="chain" id="PRO_5047084136" description="Secreted protein" evidence="1">
    <location>
        <begin position="29"/>
        <end position="346"/>
    </location>
</feature>
<protein>
    <recommendedName>
        <fullName evidence="4">Secreted protein</fullName>
    </recommendedName>
</protein>
<sequence>MRPRNGFLALAAAAVPLAVLSSMSGARADQGPGNVEAGGYSVSVQIRLTGDAAPGGGGGTTVSVNLHPVCWWEAAAGPYQDAAAMLDWYDEVTGGVQSPGIYAQYGSRQQWEDAVAREEAGQDVAWWKAYCKDPAKYADYGLGGDEVLDPIEGDGTTGVVNLYRAFGAGEPIPAPLVTPDELAQAARDNMEIADPEIDRNPRVHNTDDATLVGLPTFFWVTDPASVGGAGGTRSIRADVVGAGAAVWAEVTAKTGGLDLSWPGGSKHCDPPIAIKPFSAGMSENGACTVEFTKASTGYSGGYPVEASTNWGATWRGSGNTGGTLEGLTNTVVANIPVAEVQNIVKP</sequence>
<keyword evidence="3" id="KW-1185">Reference proteome</keyword>
<evidence type="ECO:0000313" key="2">
    <source>
        <dbReference type="EMBL" id="GAA3620204.1"/>
    </source>
</evidence>
<proteinExistence type="predicted"/>
<name>A0ABP6ZW25_9ACTN</name>
<organism evidence="2 3">
    <name type="scientific">Kineosporia mesophila</name>
    <dbReference type="NCBI Taxonomy" id="566012"/>
    <lineage>
        <taxon>Bacteria</taxon>
        <taxon>Bacillati</taxon>
        <taxon>Actinomycetota</taxon>
        <taxon>Actinomycetes</taxon>
        <taxon>Kineosporiales</taxon>
        <taxon>Kineosporiaceae</taxon>
        <taxon>Kineosporia</taxon>
    </lineage>
</organism>
<feature type="signal peptide" evidence="1">
    <location>
        <begin position="1"/>
        <end position="28"/>
    </location>
</feature>
<evidence type="ECO:0000256" key="1">
    <source>
        <dbReference type="SAM" id="SignalP"/>
    </source>
</evidence>
<evidence type="ECO:0008006" key="4">
    <source>
        <dbReference type="Google" id="ProtNLM"/>
    </source>
</evidence>
<dbReference type="EMBL" id="BAAAZO010000006">
    <property type="protein sequence ID" value="GAA3620204.1"/>
    <property type="molecule type" value="Genomic_DNA"/>
</dbReference>
<dbReference type="RefSeq" id="WP_231481029.1">
    <property type="nucleotide sequence ID" value="NZ_BAAAZO010000006.1"/>
</dbReference>
<reference evidence="3" key="1">
    <citation type="journal article" date="2019" name="Int. J. Syst. Evol. Microbiol.">
        <title>The Global Catalogue of Microorganisms (GCM) 10K type strain sequencing project: providing services to taxonomists for standard genome sequencing and annotation.</title>
        <authorList>
            <consortium name="The Broad Institute Genomics Platform"/>
            <consortium name="The Broad Institute Genome Sequencing Center for Infectious Disease"/>
            <person name="Wu L."/>
            <person name="Ma J."/>
        </authorList>
    </citation>
    <scope>NUCLEOTIDE SEQUENCE [LARGE SCALE GENOMIC DNA]</scope>
    <source>
        <strain evidence="3">JCM 16902</strain>
    </source>
</reference>
<accession>A0ABP6ZW25</accession>